<dbReference type="InterPro" id="IPR054120">
    <property type="entry name" value="PBPA_dimer"/>
</dbReference>
<dbReference type="PANTHER" id="PTHR30627:SF24">
    <property type="entry name" value="PENICILLIN-BINDING PROTEIN 4B"/>
    <property type="match status" value="1"/>
</dbReference>
<name>A0A1I5J839_9FIRM</name>
<feature type="compositionally biased region" description="Basic and acidic residues" evidence="1">
    <location>
        <begin position="22"/>
        <end position="49"/>
    </location>
</feature>
<dbReference type="GO" id="GO:0008658">
    <property type="term" value="F:penicillin binding"/>
    <property type="evidence" value="ECO:0007669"/>
    <property type="project" value="InterPro"/>
</dbReference>
<dbReference type="Pfam" id="PF21922">
    <property type="entry name" value="PBP_dimer_2"/>
    <property type="match status" value="1"/>
</dbReference>
<dbReference type="EMBL" id="FOWD01000070">
    <property type="protein sequence ID" value="SFO68541.1"/>
    <property type="molecule type" value="Genomic_DNA"/>
</dbReference>
<keyword evidence="5" id="KW-0808">Transferase</keyword>
<feature type="transmembrane region" description="Helical" evidence="2">
    <location>
        <begin position="56"/>
        <end position="79"/>
    </location>
</feature>
<evidence type="ECO:0000259" key="4">
    <source>
        <dbReference type="Pfam" id="PF21922"/>
    </source>
</evidence>
<keyword evidence="2" id="KW-0472">Membrane</keyword>
<dbReference type="PANTHER" id="PTHR30627">
    <property type="entry name" value="PEPTIDOGLYCAN D,D-TRANSPEPTIDASE"/>
    <property type="match status" value="1"/>
</dbReference>
<keyword evidence="2" id="KW-1133">Transmembrane helix</keyword>
<dbReference type="GO" id="GO:0071555">
    <property type="term" value="P:cell wall organization"/>
    <property type="evidence" value="ECO:0007669"/>
    <property type="project" value="TreeGrafter"/>
</dbReference>
<feature type="region of interest" description="Disordered" evidence="1">
    <location>
        <begin position="1"/>
        <end position="49"/>
    </location>
</feature>
<evidence type="ECO:0000259" key="3">
    <source>
        <dbReference type="Pfam" id="PF00905"/>
    </source>
</evidence>
<dbReference type="RefSeq" id="WP_330392464.1">
    <property type="nucleotide sequence ID" value="NZ_BAABFM010000002.1"/>
</dbReference>
<evidence type="ECO:0000313" key="6">
    <source>
        <dbReference type="Proteomes" id="UP000198806"/>
    </source>
</evidence>
<evidence type="ECO:0000256" key="2">
    <source>
        <dbReference type="SAM" id="Phobius"/>
    </source>
</evidence>
<dbReference type="InterPro" id="IPR001460">
    <property type="entry name" value="PCN-bd_Tpept"/>
</dbReference>
<dbReference type="STRING" id="1527.SAMN04489757_1707"/>
<organism evidence="5 6">
    <name type="scientific">Anaerocolumna aminovalerica</name>
    <dbReference type="NCBI Taxonomy" id="1527"/>
    <lineage>
        <taxon>Bacteria</taxon>
        <taxon>Bacillati</taxon>
        <taxon>Bacillota</taxon>
        <taxon>Clostridia</taxon>
        <taxon>Lachnospirales</taxon>
        <taxon>Lachnospiraceae</taxon>
        <taxon>Anaerocolumna</taxon>
    </lineage>
</organism>
<dbReference type="GO" id="GO:0071972">
    <property type="term" value="F:peptidoglycan L,D-transpeptidase activity"/>
    <property type="evidence" value="ECO:0007669"/>
    <property type="project" value="TreeGrafter"/>
</dbReference>
<keyword evidence="6" id="KW-1185">Reference proteome</keyword>
<dbReference type="GO" id="GO:0016740">
    <property type="term" value="F:transferase activity"/>
    <property type="evidence" value="ECO:0007669"/>
    <property type="project" value="UniProtKB-KW"/>
</dbReference>
<dbReference type="InterPro" id="IPR012338">
    <property type="entry name" value="Beta-lactam/transpept-like"/>
</dbReference>
<dbReference type="SUPFAM" id="SSF56601">
    <property type="entry name" value="beta-lactamase/transpeptidase-like"/>
    <property type="match status" value="1"/>
</dbReference>
<protein>
    <submittedName>
        <fullName evidence="5">Peptidoglycan glycosyltransferase</fullName>
    </submittedName>
</protein>
<dbReference type="Gene3D" id="3.90.1310.10">
    <property type="entry name" value="Penicillin-binding protein 2a (Domain 2)"/>
    <property type="match status" value="1"/>
</dbReference>
<evidence type="ECO:0000313" key="5">
    <source>
        <dbReference type="EMBL" id="SFO68541.1"/>
    </source>
</evidence>
<accession>A0A1I5J839</accession>
<reference evidence="5 6" key="1">
    <citation type="submission" date="2016-10" db="EMBL/GenBank/DDBJ databases">
        <authorList>
            <person name="de Groot N.N."/>
        </authorList>
    </citation>
    <scope>NUCLEOTIDE SEQUENCE [LARGE SCALE GENOMIC DNA]</scope>
    <source>
        <strain evidence="5 6">DSM 1283</strain>
    </source>
</reference>
<keyword evidence="2" id="KW-0812">Transmembrane</keyword>
<dbReference type="Pfam" id="PF00905">
    <property type="entry name" value="Transpeptidase"/>
    <property type="match status" value="1"/>
</dbReference>
<feature type="domain" description="Penicillin binding protein A dimerisation" evidence="4">
    <location>
        <begin position="103"/>
        <end position="182"/>
    </location>
</feature>
<dbReference type="InterPro" id="IPR050515">
    <property type="entry name" value="Beta-lactam/transpept"/>
</dbReference>
<sequence>MRRREEKLKKPKNHKSIPFQKKKSEENMGNQDHTDAYREEELKEDGAKKDGKNREIIHITYVFVGLFMLVIGYFSYFMIARSNEVINNPYNKRQDLLAEHVIRGKILSADGVTLAETVVDEKGNETRLYPYKNLYSHIVGRFFKGKTGIESIENFHLLTSNDNAFVKVFNDLSGEKNIGDNVVTTLDSKLQEIAYDALGNYKGAIVVMEPSSGKILAMVSKPDYDPNEISNMWEKLVEDKENNSALINRATQGLYPPGSIFKILTVLQYMRENPNYKDYKYNCTGEAVFNSVKIHCYGNEKHGEVDIKKSFSESCNTSFANMGIQINMKSFRELCDTFLFNSNLPTNLVYNPSRFVVSGSSNINEMPQTAIGQGKTQITPLHSALITAAIANGGVLMKPYAVDYVENVNGTVVKKYMPEIYKTLMTPEEAQILTEYMSETVKTGTAGALRGKKYTAAGKTGSAEHQEGKPAHSWFVGFAPAEKPEIVVSIIVESSGTGSRYAVPIASKIFDAYFNK</sequence>
<proteinExistence type="predicted"/>
<dbReference type="AlphaFoldDB" id="A0A1I5J839"/>
<evidence type="ECO:0000256" key="1">
    <source>
        <dbReference type="SAM" id="MobiDB-lite"/>
    </source>
</evidence>
<dbReference type="GO" id="GO:0005886">
    <property type="term" value="C:plasma membrane"/>
    <property type="evidence" value="ECO:0007669"/>
    <property type="project" value="TreeGrafter"/>
</dbReference>
<dbReference type="Gene3D" id="3.40.710.10">
    <property type="entry name" value="DD-peptidase/beta-lactamase superfamily"/>
    <property type="match status" value="1"/>
</dbReference>
<gene>
    <name evidence="5" type="ORF">SAMN04489757_1707</name>
</gene>
<dbReference type="Proteomes" id="UP000198806">
    <property type="component" value="Unassembled WGS sequence"/>
</dbReference>
<feature type="domain" description="Penicillin-binding protein transpeptidase" evidence="3">
    <location>
        <begin position="203"/>
        <end position="510"/>
    </location>
</feature>